<reference evidence="1" key="2">
    <citation type="journal article" date="2020" name="Nat. Commun.">
        <title>Large-scale genome sequencing of mycorrhizal fungi provides insights into the early evolution of symbiotic traits.</title>
        <authorList>
            <person name="Miyauchi S."/>
            <person name="Kiss E."/>
            <person name="Kuo A."/>
            <person name="Drula E."/>
            <person name="Kohler A."/>
            <person name="Sanchez-Garcia M."/>
            <person name="Morin E."/>
            <person name="Andreopoulos B."/>
            <person name="Barry K.W."/>
            <person name="Bonito G."/>
            <person name="Buee M."/>
            <person name="Carver A."/>
            <person name="Chen C."/>
            <person name="Cichocki N."/>
            <person name="Clum A."/>
            <person name="Culley D."/>
            <person name="Crous P.W."/>
            <person name="Fauchery L."/>
            <person name="Girlanda M."/>
            <person name="Hayes R.D."/>
            <person name="Keri Z."/>
            <person name="LaButti K."/>
            <person name="Lipzen A."/>
            <person name="Lombard V."/>
            <person name="Magnuson J."/>
            <person name="Maillard F."/>
            <person name="Murat C."/>
            <person name="Nolan M."/>
            <person name="Ohm R.A."/>
            <person name="Pangilinan J."/>
            <person name="Pereira M.F."/>
            <person name="Perotto S."/>
            <person name="Peter M."/>
            <person name="Pfister S."/>
            <person name="Riley R."/>
            <person name="Sitrit Y."/>
            <person name="Stielow J.B."/>
            <person name="Szollosi G."/>
            <person name="Zifcakova L."/>
            <person name="Stursova M."/>
            <person name="Spatafora J.W."/>
            <person name="Tedersoo L."/>
            <person name="Vaario L.M."/>
            <person name="Yamada A."/>
            <person name="Yan M."/>
            <person name="Wang P."/>
            <person name="Xu J."/>
            <person name="Bruns T."/>
            <person name="Baldrian P."/>
            <person name="Vilgalys R."/>
            <person name="Dunand C."/>
            <person name="Henrissat B."/>
            <person name="Grigoriev I.V."/>
            <person name="Hibbett D."/>
            <person name="Nagy L.G."/>
            <person name="Martin F.M."/>
        </authorList>
    </citation>
    <scope>NUCLEOTIDE SEQUENCE</scope>
    <source>
        <strain evidence="1">P2</strain>
    </source>
</reference>
<proteinExistence type="predicted"/>
<evidence type="ECO:0000313" key="2">
    <source>
        <dbReference type="Proteomes" id="UP000886501"/>
    </source>
</evidence>
<dbReference type="Proteomes" id="UP000886501">
    <property type="component" value="Unassembled WGS sequence"/>
</dbReference>
<reference evidence="1" key="1">
    <citation type="submission" date="2019-10" db="EMBL/GenBank/DDBJ databases">
        <authorList>
            <consortium name="DOE Joint Genome Institute"/>
            <person name="Kuo A."/>
            <person name="Miyauchi S."/>
            <person name="Kiss E."/>
            <person name="Drula E."/>
            <person name="Kohler A."/>
            <person name="Sanchez-Garcia M."/>
            <person name="Andreopoulos B."/>
            <person name="Barry K.W."/>
            <person name="Bonito G."/>
            <person name="Buee M."/>
            <person name="Carver A."/>
            <person name="Chen C."/>
            <person name="Cichocki N."/>
            <person name="Clum A."/>
            <person name="Culley D."/>
            <person name="Crous P.W."/>
            <person name="Fauchery L."/>
            <person name="Girlanda M."/>
            <person name="Hayes R."/>
            <person name="Keri Z."/>
            <person name="Labutti K."/>
            <person name="Lipzen A."/>
            <person name="Lombard V."/>
            <person name="Magnuson J."/>
            <person name="Maillard F."/>
            <person name="Morin E."/>
            <person name="Murat C."/>
            <person name="Nolan M."/>
            <person name="Ohm R."/>
            <person name="Pangilinan J."/>
            <person name="Pereira M."/>
            <person name="Perotto S."/>
            <person name="Peter M."/>
            <person name="Riley R."/>
            <person name="Sitrit Y."/>
            <person name="Stielow B."/>
            <person name="Szollosi G."/>
            <person name="Zifcakova L."/>
            <person name="Stursova M."/>
            <person name="Spatafora J.W."/>
            <person name="Tedersoo L."/>
            <person name="Vaario L.-M."/>
            <person name="Yamada A."/>
            <person name="Yan M."/>
            <person name="Wang P."/>
            <person name="Xu J."/>
            <person name="Bruns T."/>
            <person name="Baldrian P."/>
            <person name="Vilgalys R."/>
            <person name="Henrissat B."/>
            <person name="Grigoriev I.V."/>
            <person name="Hibbett D."/>
            <person name="Nagy L.G."/>
            <person name="Martin F.M."/>
        </authorList>
    </citation>
    <scope>NUCLEOTIDE SEQUENCE</scope>
    <source>
        <strain evidence="1">P2</strain>
    </source>
</reference>
<evidence type="ECO:0000313" key="1">
    <source>
        <dbReference type="EMBL" id="KAF9649684.1"/>
    </source>
</evidence>
<sequence length="813" mass="89170">MATTTAATPNQPKDRQQRRVRPPDLTLDPKRITTNISVQLDSASTAADSPSSISNSPIDGIPGYDDAEDELGKDLAVLERLRQDVHKNLRLRPLNSSTVIRNRTTHSPTLQRNPLHTAPGWYDISRPLPNDFVASPTSATSSVYYTPSSDTPMSAYFGFPGPTAASGLFSPPPSKPGAIQYHSLHFLVAESPRPLLIDTRPLNTFLLSHLRHSINLAIPSLILKRFRKPGAGFQSIDALRQYITTERGKMLWDDTMKNGDWDGNVVVYDEDMDEKYRNTMQTTAWALLPVLRQIIPPGTVEYLQGGLSSARGDPSTQRLFMSGDSDTPLEQRQFKPKKGGGLSQLNTLVASRSKQLPQVEQDTPQSPLPPVPIAAPIPSPTPIPTPPVILSPPRSWTMSSIDTGSPSPPPRQITKRPSVPSLRKIDTQSIERQPKLSLKTQFSKSATHLTGPPKPWNASRPSPLNIPPPPPSTSYLNLSFPSSASGSSSTTTTATTTGLQRLNVDRSTTFSNGLLSVTPTHSRPGTPRTPTTPLPPSPMTARQEDMEPPTTEEAFPVFSVSTILPNFLFLGPELTIEDQVQELLVLGVKRILNIAAECDDDQGLQLRKRFDSYTKIPMRDFVEEENVRKGIRSVCDILDDARLHSSPTYIHCKAGKSRSVTAVIGYLIHANHWTLSRAYSFVLERRKGISPNIGFVSELMNFEEEELGGKSVGVVKMDGEQGENGIHPMSVGTGRRPANVRESLPPTFNGLSYSFSGVEDANSPFPDSGQDMEVRDASGRYRHARRAPVNETTLQPTRRVSKAGLESGFGEME</sequence>
<name>A0ACB6ZJB7_THEGA</name>
<comment type="caution">
    <text evidence="1">The sequence shown here is derived from an EMBL/GenBank/DDBJ whole genome shotgun (WGS) entry which is preliminary data.</text>
</comment>
<organism evidence="1 2">
    <name type="scientific">Thelephora ganbajun</name>
    <name type="common">Ganba fungus</name>
    <dbReference type="NCBI Taxonomy" id="370292"/>
    <lineage>
        <taxon>Eukaryota</taxon>
        <taxon>Fungi</taxon>
        <taxon>Dikarya</taxon>
        <taxon>Basidiomycota</taxon>
        <taxon>Agaricomycotina</taxon>
        <taxon>Agaricomycetes</taxon>
        <taxon>Thelephorales</taxon>
        <taxon>Thelephoraceae</taxon>
        <taxon>Thelephora</taxon>
    </lineage>
</organism>
<dbReference type="EMBL" id="MU117994">
    <property type="protein sequence ID" value="KAF9649684.1"/>
    <property type="molecule type" value="Genomic_DNA"/>
</dbReference>
<gene>
    <name evidence="1" type="ORF">BDM02DRAFT_3113324</name>
</gene>
<accession>A0ACB6ZJB7</accession>
<keyword evidence="2" id="KW-1185">Reference proteome</keyword>
<protein>
    <submittedName>
        <fullName evidence="1">Uncharacterized protein</fullName>
    </submittedName>
</protein>